<proteinExistence type="inferred from homology"/>
<dbReference type="InterPro" id="IPR011009">
    <property type="entry name" value="Kinase-like_dom_sf"/>
</dbReference>
<dbReference type="PROSITE" id="PS00108">
    <property type="entry name" value="PROTEIN_KINASE_ST"/>
    <property type="match status" value="1"/>
</dbReference>
<dbReference type="InterPro" id="IPR050629">
    <property type="entry name" value="STE20/SPS1-PAK"/>
</dbReference>
<feature type="binding site" evidence="5">
    <location>
        <position position="1087"/>
    </location>
    <ligand>
        <name>ATP</name>
        <dbReference type="ChEBI" id="CHEBI:30616"/>
    </ligand>
</feature>
<feature type="compositionally biased region" description="Acidic residues" evidence="6">
    <location>
        <begin position="312"/>
        <end position="328"/>
    </location>
</feature>
<feature type="compositionally biased region" description="Polar residues" evidence="6">
    <location>
        <begin position="462"/>
        <end position="471"/>
    </location>
</feature>
<dbReference type="Gene3D" id="1.10.510.10">
    <property type="entry name" value="Transferase(Phosphotransferase) domain 1"/>
    <property type="match status" value="1"/>
</dbReference>
<feature type="region of interest" description="Disordered" evidence="6">
    <location>
        <begin position="1406"/>
        <end position="1489"/>
    </location>
</feature>
<feature type="region of interest" description="Disordered" evidence="6">
    <location>
        <begin position="1777"/>
        <end position="1810"/>
    </location>
</feature>
<dbReference type="EC" id="2.7.11.1" evidence="2"/>
<dbReference type="Proteomes" id="UP000694865">
    <property type="component" value="Unplaced"/>
</dbReference>
<protein>
    <recommendedName>
        <fullName evidence="2">non-specific serine/threonine protein kinase</fullName>
        <ecNumber evidence="2">2.7.11.1</ecNumber>
    </recommendedName>
</protein>
<dbReference type="RefSeq" id="XP_006818526.1">
    <property type="nucleotide sequence ID" value="XM_006818463.1"/>
</dbReference>
<feature type="region of interest" description="Disordered" evidence="6">
    <location>
        <begin position="1679"/>
        <end position="1721"/>
    </location>
</feature>
<feature type="region of interest" description="Disordered" evidence="6">
    <location>
        <begin position="778"/>
        <end position="816"/>
    </location>
</feature>
<keyword evidence="3 5" id="KW-0547">Nucleotide-binding</keyword>
<reference evidence="9" key="1">
    <citation type="submission" date="2025-08" db="UniProtKB">
        <authorList>
            <consortium name="RefSeq"/>
        </authorList>
    </citation>
    <scope>IDENTIFICATION</scope>
    <source>
        <tissue evidence="9">Testes</tissue>
    </source>
</reference>
<feature type="compositionally biased region" description="Basic residues" evidence="6">
    <location>
        <begin position="524"/>
        <end position="535"/>
    </location>
</feature>
<sequence length="1913" mass="214047">MPESDRIDDTRVKYLVADSLNSKYKLEKCSTDVKVSEKQQKQSVQLIQGNEKDTNYKTLILDKTDKCFINNITEIEKCSTDDILSEKQQQKGVRSIKKNKKNKNCKTPSKEKIEKCLEHNKKLEDSNKSTDEKRQQVIKPVPCEDKNTQQYDNKLTYVEKCNQISQECTSISESKNGELRSALSIGTSPSVRFTDMILKIPPTHIKMQVSKEQQLQMNIPEKADADTVEREKDMTSAVKENDNIVTPHHGMEDEEESVVVPHSTSSTLENAPLEKPSSFCYSEEILQSVIHEDSAVVKDNEPTVNSSSQADPSEDSSESLVSDDEPTTVEDITFSESEELYEENKTDVDADGSEIGGMFVTSYEKEKFDEENEKEVDDCEKHNEEQHCIGNEEEAHEKSDGCQMIDAMDSNKIQEQIELLCDGNKKNEIIKFLEHKKEKGLIEEPESKRKEWIECMNEKNKSNNTVSNDAVQTLKKRKHRNRKRKNTKKVTTRKIQTECKPESKTKINGNQKLQSSKALGRQTAKSHGKRNRSRGGKSGNDGTTSQGQSSLPSTCGARNRTTSGRSSGGDDEDGDDNERRPRRGQNKVPADKLDEDGRTRKDKECGEDDKAGDDVGGAGDDVDRAGDDVGGAGDDNPVLNVLVCRLPTLGASCETQPYSVSPRLPGNVEHSTHFKDHLKTSFHLTQRWLDCICQSCVFVMDGFRHTEQCRSTQTRCEICKSVSEVCRLSIEQCTEMCRCTMPFCKNLRRIVQLVDSENWWNILYRYIHEYLQKQKHGAHQINPPGHSGNSSSQLVSSRCDPNQPLRRGAVNMPGTPLNTYRNLSVPLTAIPELQTQPIMNNNNNVCSHIEDIQPARDFDNIAAVQAHLNDHPILEQRNGSYHHDNGGDPHQILARGSTSNTEDVANQQLDNKSAMYAFIGGNEGTTGHTLPSLTDIRIEMQIDVPPTSHRDRFKSCSGAGQQATTMRQERFQSAEPPITIHHPAPHHRPAFDIVVSCSEFRRSDVQMFSFRWDRLSQVLRSGGRVPDDKEGAPMQEGILIHKGLECKDGRYTPGRHWRIEARIGSGKFGDCHLMCDMSTQFICAVKKCDLRDFTNNAEEVNIWCQLSHSGIPELYGILRIGTAIYYFMKYIRGMSVRSILELKPTYILQEHDILDFAYQISEILLYLHNKRIRHGDLKASNIMVDEQGYLYLVDFGFSRQLQKGHAHFPKNENPQGTPVYMAPEIALSNIHSLKVDIWAFGCLILHMLSGQPPWSSLKLTRAEQIYYAIGNNEPPLNEIPQECCEPLRKLVTWCLNRNPANRPTAMQCYYHWAFNRVFYEQDMLQNLDQTIDDEQDYDESVTEKIDDNVLSIPPAPVNDPQILIQKEKEEEEEDDIYSAGPVKDDDAIQPPFVNILAVSRGSTEGTLTPSSSLVLSQDPALPSSLTSSTGSAVSMESINAKHPGSESKPSILDSDEGAVMNSSDSDDDLNSGEHKSFDNGAEKPLPAVPPENDVQVLFESGESSQPRESQHIEPIETLNRNNDYASALVHSTHESSKGNQPASKSMIKAEFQPQLQAKMHTEGTDNCNAGAELRGPDEEAGFPLPVLQSVARPPVNSDHVTNELASLITGSIQHQAKAAVEGEQPGSMRQTPNDVINSDDCSGMHATNTTYNGGASNVIQLKPTHRKLAPSFSVNYTPRKKPLAKRSISSNPLEKKPALQHHYSSPDLNLEGASNYSSEYPRTSSMVSATSASSEEQIQAEFDSLQADLLNDVMYKTSPEEQLALWEQFNTTEEITTLTGTPSSGRGTISTSEENLSDILPPPSPEDTNRYTPGTRVDVYGEDDASKICSIRLLPTSTYREVARGISKKVFQQTALSSFTLTSKTRLINLHDELGSGDLKLVLVSADNGNQWSWRLLKDDDSIERKNEEDLFY</sequence>
<dbReference type="InterPro" id="IPR000719">
    <property type="entry name" value="Prot_kinase_dom"/>
</dbReference>
<evidence type="ECO:0000256" key="2">
    <source>
        <dbReference type="ARBA" id="ARBA00012513"/>
    </source>
</evidence>
<dbReference type="PANTHER" id="PTHR48012">
    <property type="entry name" value="STERILE20-LIKE KINASE, ISOFORM B-RELATED"/>
    <property type="match status" value="1"/>
</dbReference>
<feature type="compositionally biased region" description="Polar residues" evidence="6">
    <location>
        <begin position="1702"/>
        <end position="1721"/>
    </location>
</feature>
<feature type="compositionally biased region" description="Basic residues" evidence="6">
    <location>
        <begin position="474"/>
        <end position="492"/>
    </location>
</feature>
<feature type="domain" description="Protein kinase" evidence="7">
    <location>
        <begin position="1057"/>
        <end position="1314"/>
    </location>
</feature>
<evidence type="ECO:0000256" key="6">
    <source>
        <dbReference type="SAM" id="MobiDB-lite"/>
    </source>
</evidence>
<feature type="region of interest" description="Disordered" evidence="6">
    <location>
        <begin position="124"/>
        <end position="143"/>
    </location>
</feature>
<feature type="compositionally biased region" description="Polar residues" evidence="6">
    <location>
        <begin position="1782"/>
        <end position="1794"/>
    </location>
</feature>
<feature type="compositionally biased region" description="Basic and acidic residues" evidence="6">
    <location>
        <begin position="495"/>
        <end position="505"/>
    </location>
</feature>
<feature type="compositionally biased region" description="Acidic residues" evidence="6">
    <location>
        <begin position="369"/>
        <end position="378"/>
    </location>
</feature>
<dbReference type="SMART" id="SM00220">
    <property type="entry name" value="S_TKc"/>
    <property type="match status" value="1"/>
</dbReference>
<name>A0ABM0MET5_SACKO</name>
<dbReference type="PROSITE" id="PS00107">
    <property type="entry name" value="PROTEIN_KINASE_ATP"/>
    <property type="match status" value="1"/>
</dbReference>
<evidence type="ECO:0000256" key="3">
    <source>
        <dbReference type="ARBA" id="ARBA00022741"/>
    </source>
</evidence>
<evidence type="ECO:0000313" key="9">
    <source>
        <dbReference type="RefSeq" id="XP_006818526.1"/>
    </source>
</evidence>
<evidence type="ECO:0000256" key="1">
    <source>
        <dbReference type="ARBA" id="ARBA00008874"/>
    </source>
</evidence>
<feature type="region of interest" description="Disordered" evidence="6">
    <location>
        <begin position="247"/>
        <end position="274"/>
    </location>
</feature>
<feature type="compositionally biased region" description="Basic and acidic residues" evidence="6">
    <location>
        <begin position="589"/>
        <end position="613"/>
    </location>
</feature>
<dbReference type="InterPro" id="IPR008271">
    <property type="entry name" value="Ser/Thr_kinase_AS"/>
</dbReference>
<dbReference type="InterPro" id="IPR017441">
    <property type="entry name" value="Protein_kinase_ATP_BS"/>
</dbReference>
<dbReference type="Pfam" id="PF00069">
    <property type="entry name" value="Pkinase"/>
    <property type="match status" value="1"/>
</dbReference>
<evidence type="ECO:0000313" key="8">
    <source>
        <dbReference type="Proteomes" id="UP000694865"/>
    </source>
</evidence>
<organism evidence="8 9">
    <name type="scientific">Saccoglossus kowalevskii</name>
    <name type="common">Acorn worm</name>
    <dbReference type="NCBI Taxonomy" id="10224"/>
    <lineage>
        <taxon>Eukaryota</taxon>
        <taxon>Metazoa</taxon>
        <taxon>Hemichordata</taxon>
        <taxon>Enteropneusta</taxon>
        <taxon>Harrimaniidae</taxon>
        <taxon>Saccoglossus</taxon>
    </lineage>
</organism>
<evidence type="ECO:0000256" key="4">
    <source>
        <dbReference type="ARBA" id="ARBA00022840"/>
    </source>
</evidence>
<dbReference type="PROSITE" id="PS50011">
    <property type="entry name" value="PROTEIN_KINASE_DOM"/>
    <property type="match status" value="1"/>
</dbReference>
<comment type="similarity">
    <text evidence="1">Belongs to the protein kinase superfamily. STE Ser/Thr protein kinase family. STE20 subfamily.</text>
</comment>
<feature type="compositionally biased region" description="Basic and acidic residues" evidence="6">
    <location>
        <begin position="292"/>
        <end position="301"/>
    </location>
</feature>
<feature type="compositionally biased region" description="Polar residues" evidence="6">
    <location>
        <begin position="541"/>
        <end position="553"/>
    </location>
</feature>
<feature type="compositionally biased region" description="Polar residues" evidence="6">
    <location>
        <begin position="787"/>
        <end position="800"/>
    </location>
</feature>
<keyword evidence="4 5" id="KW-0067">ATP-binding</keyword>
<feature type="region of interest" description="Disordered" evidence="6">
    <location>
        <begin position="459"/>
        <end position="632"/>
    </location>
</feature>
<feature type="region of interest" description="Disordered" evidence="6">
    <location>
        <begin position="292"/>
        <end position="400"/>
    </location>
</feature>
<feature type="compositionally biased region" description="Basic and acidic residues" evidence="6">
    <location>
        <begin position="124"/>
        <end position="135"/>
    </location>
</feature>
<feature type="compositionally biased region" description="Polar residues" evidence="6">
    <location>
        <begin position="506"/>
        <end position="517"/>
    </location>
</feature>
<accession>A0ABM0MET5</accession>
<feature type="compositionally biased region" description="Low complexity" evidence="6">
    <location>
        <begin position="1419"/>
        <end position="1434"/>
    </location>
</feature>
<gene>
    <name evidence="9" type="primary">LOC102808387</name>
</gene>
<feature type="compositionally biased region" description="Basic and acidic residues" evidence="6">
    <location>
        <begin position="1471"/>
        <end position="1481"/>
    </location>
</feature>
<dbReference type="Gene3D" id="3.30.200.20">
    <property type="entry name" value="Phosphorylase Kinase, domain 1"/>
    <property type="match status" value="1"/>
</dbReference>
<dbReference type="SUPFAM" id="SSF56112">
    <property type="entry name" value="Protein kinase-like (PK-like)"/>
    <property type="match status" value="1"/>
</dbReference>
<dbReference type="GeneID" id="102808387"/>
<evidence type="ECO:0000256" key="5">
    <source>
        <dbReference type="PROSITE-ProRule" id="PRU10141"/>
    </source>
</evidence>
<evidence type="ECO:0000259" key="7">
    <source>
        <dbReference type="PROSITE" id="PS50011"/>
    </source>
</evidence>
<keyword evidence="8" id="KW-1185">Reference proteome</keyword>
<feature type="compositionally biased region" description="Polar residues" evidence="6">
    <location>
        <begin position="1406"/>
        <end position="1415"/>
    </location>
</feature>